<keyword evidence="2" id="KW-0175">Coiled coil</keyword>
<evidence type="ECO:0000313" key="5">
    <source>
        <dbReference type="Proteomes" id="UP001314903"/>
    </source>
</evidence>
<protein>
    <submittedName>
        <fullName evidence="4">HK97 family phage major capsid protein</fullName>
    </submittedName>
</protein>
<dbReference type="RefSeq" id="WP_209660467.1">
    <property type="nucleotide sequence ID" value="NZ_JAGGLI010000011.1"/>
</dbReference>
<dbReference type="Pfam" id="PF05065">
    <property type="entry name" value="Phage_capsid"/>
    <property type="match status" value="1"/>
</dbReference>
<dbReference type="EMBL" id="JAGGLI010000011">
    <property type="protein sequence ID" value="MBP2027406.1"/>
    <property type="molecule type" value="Genomic_DNA"/>
</dbReference>
<comment type="subcellular location">
    <subcellularLocation>
        <location evidence="1">Virion</location>
    </subcellularLocation>
</comment>
<dbReference type="Gene3D" id="3.30.2320.10">
    <property type="entry name" value="hypothetical protein PF0899 domain"/>
    <property type="match status" value="1"/>
</dbReference>
<dbReference type="Proteomes" id="UP001314903">
    <property type="component" value="Unassembled WGS sequence"/>
</dbReference>
<evidence type="ECO:0000256" key="1">
    <source>
        <dbReference type="ARBA" id="ARBA00004328"/>
    </source>
</evidence>
<dbReference type="Gene3D" id="3.30.2400.10">
    <property type="entry name" value="Major capsid protein gp5"/>
    <property type="match status" value="1"/>
</dbReference>
<feature type="domain" description="Phage capsid-like C-terminal" evidence="3">
    <location>
        <begin position="109"/>
        <end position="375"/>
    </location>
</feature>
<dbReference type="InterPro" id="IPR054612">
    <property type="entry name" value="Phage_capsid-like_C"/>
</dbReference>
<keyword evidence="5" id="KW-1185">Reference proteome</keyword>
<organism evidence="4 5">
    <name type="scientific">Acetoanaerobium pronyense</name>
    <dbReference type="NCBI Taxonomy" id="1482736"/>
    <lineage>
        <taxon>Bacteria</taxon>
        <taxon>Bacillati</taxon>
        <taxon>Bacillota</taxon>
        <taxon>Clostridia</taxon>
        <taxon>Peptostreptococcales</taxon>
        <taxon>Filifactoraceae</taxon>
        <taxon>Acetoanaerobium</taxon>
    </lineage>
</organism>
<dbReference type="InterPro" id="IPR024455">
    <property type="entry name" value="Phage_capsid"/>
</dbReference>
<comment type="caution">
    <text evidence="4">The sequence shown here is derived from an EMBL/GenBank/DDBJ whole genome shotgun (WGS) entry which is preliminary data.</text>
</comment>
<dbReference type="NCBIfam" id="TIGR01554">
    <property type="entry name" value="major_cap_HK97"/>
    <property type="match status" value="1"/>
</dbReference>
<proteinExistence type="predicted"/>
<feature type="coiled-coil region" evidence="2">
    <location>
        <begin position="1"/>
        <end position="52"/>
    </location>
</feature>
<accession>A0ABS4KJW8</accession>
<evidence type="ECO:0000259" key="3">
    <source>
        <dbReference type="Pfam" id="PF05065"/>
    </source>
</evidence>
<gene>
    <name evidence="4" type="ORF">J2Z35_001200</name>
</gene>
<sequence length="382" mass="42737">MKMLNELKQKLENAKNAAKELVANENATLEEIQAKDREIESLQARIKVLEKTEPQDRTENTEIPLDNPENNIDYKTVFMKAFKGQPLSAKESDMLKVQGALSSATGEDGGYLIPIDQQTRVNELKRSLPALENYVKVEPVRTLTGSRNIEKNALYTPFQEFTEGNDVPASDAPQFTNIPYAIKDRGGILPVPNNLMNDSDIAIESYLNSWLAKKSVATRNKLILDLLNTLTKVPVTDLTDLKEIFNIELDPAIEASAKVFTNQDGFNWLDTLKDAEGKFMVQPNPLEPTKKMLFGKYEIVVLSNKAMATRNDGTNYQAPIIIGDMEEAVVLFDREQMSLLSTNIGGQAFTKNRTDIRAIQREDVKMFDSEAVVFAEINVGTV</sequence>
<name>A0ABS4KJW8_9FIRM</name>
<evidence type="ECO:0000313" key="4">
    <source>
        <dbReference type="EMBL" id="MBP2027406.1"/>
    </source>
</evidence>
<evidence type="ECO:0000256" key="2">
    <source>
        <dbReference type="SAM" id="Coils"/>
    </source>
</evidence>
<dbReference type="SUPFAM" id="SSF56563">
    <property type="entry name" value="Major capsid protein gp5"/>
    <property type="match status" value="1"/>
</dbReference>
<reference evidence="4 5" key="1">
    <citation type="submission" date="2021-03" db="EMBL/GenBank/DDBJ databases">
        <title>Genomic Encyclopedia of Type Strains, Phase IV (KMG-IV): sequencing the most valuable type-strain genomes for metagenomic binning, comparative biology and taxonomic classification.</title>
        <authorList>
            <person name="Goeker M."/>
        </authorList>
    </citation>
    <scope>NUCLEOTIDE SEQUENCE [LARGE SCALE GENOMIC DNA]</scope>
    <source>
        <strain evidence="4 5">DSM 27512</strain>
    </source>
</reference>